<evidence type="ECO:0000256" key="6">
    <source>
        <dbReference type="ARBA" id="ARBA00022917"/>
    </source>
</evidence>
<feature type="domain" description="Methionyl-tRNA synthetase anticodon-binding" evidence="10">
    <location>
        <begin position="329"/>
        <end position="466"/>
    </location>
</feature>
<evidence type="ECO:0000256" key="5">
    <source>
        <dbReference type="ARBA" id="ARBA00022840"/>
    </source>
</evidence>
<evidence type="ECO:0000313" key="11">
    <source>
        <dbReference type="EMBL" id="NGN64170.1"/>
    </source>
</evidence>
<evidence type="ECO:0000256" key="2">
    <source>
        <dbReference type="ARBA" id="ARBA00012838"/>
    </source>
</evidence>
<comment type="similarity">
    <text evidence="1">Belongs to the class-I aminoacyl-tRNA synthetase family. MetG type 1 subfamily.</text>
</comment>
<evidence type="ECO:0000259" key="9">
    <source>
        <dbReference type="Pfam" id="PF09334"/>
    </source>
</evidence>
<organism evidence="11 12">
    <name type="scientific">Streptomyces coryli</name>
    <dbReference type="NCBI Taxonomy" id="1128680"/>
    <lineage>
        <taxon>Bacteria</taxon>
        <taxon>Bacillati</taxon>
        <taxon>Actinomycetota</taxon>
        <taxon>Actinomycetes</taxon>
        <taxon>Kitasatosporales</taxon>
        <taxon>Streptomycetaceae</taxon>
        <taxon>Streptomyces</taxon>
    </lineage>
</organism>
<comment type="caution">
    <text evidence="11">The sequence shown here is derived from an EMBL/GenBank/DDBJ whole genome shotgun (WGS) entry which is preliminary data.</text>
</comment>
<dbReference type="PANTHER" id="PTHR45765:SF1">
    <property type="entry name" value="METHIONINE--TRNA LIGASE, CYTOPLASMIC"/>
    <property type="match status" value="1"/>
</dbReference>
<dbReference type="SUPFAM" id="SSF47323">
    <property type="entry name" value="Anticodon-binding domain of a subclass of class I aminoacyl-tRNA synthetases"/>
    <property type="match status" value="1"/>
</dbReference>
<dbReference type="GO" id="GO:0005524">
    <property type="term" value="F:ATP binding"/>
    <property type="evidence" value="ECO:0007669"/>
    <property type="project" value="UniProtKB-KW"/>
</dbReference>
<dbReference type="Gene3D" id="3.40.50.620">
    <property type="entry name" value="HUPs"/>
    <property type="match status" value="2"/>
</dbReference>
<dbReference type="Proteomes" id="UP000481583">
    <property type="component" value="Unassembled WGS sequence"/>
</dbReference>
<dbReference type="AlphaFoldDB" id="A0A6G4TXC3"/>
<sequence length="488" mass="53806">MTRHLITSALPYINGTKHLGNLVGSMLPADVYARYLRLRGEEVLFLCATDEHGTPAELAAKAAGLPVDTYCARQHDAQKAIYAGFDLSFDHFGRSSSTQNTEITQHFARCLHDQGFIEQRAVDETAHLFLLQSKLQHEIEEFAHTWLVEGLPDRAITLDLDWGVPVPADIWPELAADGKVFHGAFDAPIEYIGATKEWAERAPADRDWESWWYDAEDVRYTQFMGKDNLPTHAVMFPAIQLGTGEPWKTVDFLKAFGGLKCRVSADTALEVLPADYWRYYLMATVPESDDSSFTWEHFAATVNKDLADTLGNFVHRVLSFSRKSFGDAVPGGGAPGAAEERLGAEIAAGLAEYEEHLEALRFRKATAALRALWSAGNAYVDQKAPWREIRTDPEAAAVTLRTAMMLIELYGRVCEPVVPATARSLAAVFGSGRTSGWPTAVEARALNSLPPGTEFSVPPVLFSKVGRQPTVSSLATLGTPWEFRANSM</sequence>
<reference evidence="11 12" key="1">
    <citation type="submission" date="2020-02" db="EMBL/GenBank/DDBJ databases">
        <title>Whole-genome analyses of novel actinobacteria.</title>
        <authorList>
            <person name="Sahin N."/>
        </authorList>
    </citation>
    <scope>NUCLEOTIDE SEQUENCE [LARGE SCALE GENOMIC DNA]</scope>
    <source>
        <strain evidence="11 12">A7024</strain>
    </source>
</reference>
<gene>
    <name evidence="11" type="ORF">G5C51_09665</name>
</gene>
<protein>
    <recommendedName>
        <fullName evidence="2">methionine--tRNA ligase</fullName>
        <ecNumber evidence="2">6.1.1.10</ecNumber>
    </recommendedName>
</protein>
<evidence type="ECO:0000256" key="1">
    <source>
        <dbReference type="ARBA" id="ARBA00008258"/>
    </source>
</evidence>
<dbReference type="InterPro" id="IPR015413">
    <property type="entry name" value="Methionyl/Leucyl_tRNA_Synth"/>
</dbReference>
<dbReference type="Pfam" id="PF19303">
    <property type="entry name" value="Anticodon_3"/>
    <property type="match status" value="1"/>
</dbReference>
<dbReference type="GO" id="GO:0004825">
    <property type="term" value="F:methionine-tRNA ligase activity"/>
    <property type="evidence" value="ECO:0007669"/>
    <property type="project" value="UniProtKB-EC"/>
</dbReference>
<keyword evidence="5 8" id="KW-0067">ATP-binding</keyword>
<dbReference type="SUPFAM" id="SSF52374">
    <property type="entry name" value="Nucleotidylyl transferase"/>
    <property type="match status" value="1"/>
</dbReference>
<keyword evidence="4 8" id="KW-0547">Nucleotide-binding</keyword>
<dbReference type="InterPro" id="IPR009080">
    <property type="entry name" value="tRNAsynth_Ia_anticodon-bd"/>
</dbReference>
<dbReference type="CDD" id="cd07957">
    <property type="entry name" value="Anticodon_Ia_Met"/>
    <property type="match status" value="1"/>
</dbReference>
<keyword evidence="7 8" id="KW-0030">Aminoacyl-tRNA synthetase</keyword>
<evidence type="ECO:0000313" key="12">
    <source>
        <dbReference type="Proteomes" id="UP000481583"/>
    </source>
</evidence>
<dbReference type="EC" id="6.1.1.10" evidence="2"/>
<evidence type="ECO:0000256" key="7">
    <source>
        <dbReference type="ARBA" id="ARBA00023146"/>
    </source>
</evidence>
<keyword evidence="6 8" id="KW-0648">Protein biosynthesis</keyword>
<dbReference type="EMBL" id="JAAKZV010000028">
    <property type="protein sequence ID" value="NGN64170.1"/>
    <property type="molecule type" value="Genomic_DNA"/>
</dbReference>
<dbReference type="InterPro" id="IPR014729">
    <property type="entry name" value="Rossmann-like_a/b/a_fold"/>
</dbReference>
<dbReference type="GO" id="GO:0017101">
    <property type="term" value="C:aminoacyl-tRNA synthetase multienzyme complex"/>
    <property type="evidence" value="ECO:0007669"/>
    <property type="project" value="TreeGrafter"/>
</dbReference>
<dbReference type="GO" id="GO:0005829">
    <property type="term" value="C:cytosol"/>
    <property type="evidence" value="ECO:0007669"/>
    <property type="project" value="TreeGrafter"/>
</dbReference>
<keyword evidence="12" id="KW-1185">Reference proteome</keyword>
<dbReference type="GO" id="GO:0006431">
    <property type="term" value="P:methionyl-tRNA aminoacylation"/>
    <property type="evidence" value="ECO:0007669"/>
    <property type="project" value="InterPro"/>
</dbReference>
<dbReference type="InterPro" id="IPR033911">
    <property type="entry name" value="MetRS_core"/>
</dbReference>
<proteinExistence type="inferred from homology"/>
<name>A0A6G4TXC3_9ACTN</name>
<dbReference type="PANTHER" id="PTHR45765">
    <property type="entry name" value="METHIONINE--TRNA LIGASE"/>
    <property type="match status" value="1"/>
</dbReference>
<evidence type="ECO:0000259" key="10">
    <source>
        <dbReference type="Pfam" id="PF19303"/>
    </source>
</evidence>
<dbReference type="Gene3D" id="1.10.730.10">
    <property type="entry name" value="Isoleucyl-tRNA Synthetase, Domain 1"/>
    <property type="match status" value="1"/>
</dbReference>
<evidence type="ECO:0000256" key="3">
    <source>
        <dbReference type="ARBA" id="ARBA00022598"/>
    </source>
</evidence>
<dbReference type="PRINTS" id="PR01041">
    <property type="entry name" value="TRNASYNTHMET"/>
</dbReference>
<evidence type="ECO:0000256" key="8">
    <source>
        <dbReference type="RuleBase" id="RU363039"/>
    </source>
</evidence>
<evidence type="ECO:0000256" key="4">
    <source>
        <dbReference type="ARBA" id="ARBA00022741"/>
    </source>
</evidence>
<dbReference type="RefSeq" id="WP_165234970.1">
    <property type="nucleotide sequence ID" value="NZ_JAAKZV010000028.1"/>
</dbReference>
<feature type="domain" description="Methionyl/Leucyl tRNA synthetase" evidence="9">
    <location>
        <begin position="134"/>
        <end position="318"/>
    </location>
</feature>
<dbReference type="InterPro" id="IPR041872">
    <property type="entry name" value="Anticodon_Met"/>
</dbReference>
<accession>A0A6G4TXC3</accession>
<dbReference type="InterPro" id="IPR023458">
    <property type="entry name" value="Met-tRNA_ligase_1"/>
</dbReference>
<dbReference type="Gene3D" id="2.170.220.10">
    <property type="match status" value="1"/>
</dbReference>
<dbReference type="Pfam" id="PF09334">
    <property type="entry name" value="tRNA-synt_1g"/>
    <property type="match status" value="2"/>
</dbReference>
<keyword evidence="3 8" id="KW-0436">Ligase</keyword>
<feature type="domain" description="Methionyl/Leucyl tRNA synthetase" evidence="9">
    <location>
        <begin position="4"/>
        <end position="122"/>
    </location>
</feature>